<keyword evidence="2 4" id="KW-0863">Zinc-finger</keyword>
<dbReference type="InterPro" id="IPR048997">
    <property type="entry name" value="Stonustoxin-like_helical"/>
</dbReference>
<dbReference type="SMART" id="SM00060">
    <property type="entry name" value="FN3"/>
    <property type="match status" value="2"/>
</dbReference>
<feature type="domain" description="Fibronectin type-III" evidence="7">
    <location>
        <begin position="1005"/>
        <end position="1103"/>
    </location>
</feature>
<dbReference type="PROSITE" id="PS50853">
    <property type="entry name" value="FN3"/>
    <property type="match status" value="2"/>
</dbReference>
<organism evidence="8 9">
    <name type="scientific">Oncorhynchus tshawytscha</name>
    <name type="common">Chinook salmon</name>
    <name type="synonym">Salmo tshawytscha</name>
    <dbReference type="NCBI Taxonomy" id="74940"/>
    <lineage>
        <taxon>Eukaryota</taxon>
        <taxon>Metazoa</taxon>
        <taxon>Chordata</taxon>
        <taxon>Craniata</taxon>
        <taxon>Vertebrata</taxon>
        <taxon>Euteleostomi</taxon>
        <taxon>Actinopterygii</taxon>
        <taxon>Neopterygii</taxon>
        <taxon>Teleostei</taxon>
        <taxon>Protacanthopterygii</taxon>
        <taxon>Salmoniformes</taxon>
        <taxon>Salmonidae</taxon>
        <taxon>Salmoninae</taxon>
        <taxon>Oncorhynchus</taxon>
    </lineage>
</organism>
<keyword evidence="1" id="KW-0479">Metal-binding</keyword>
<feature type="compositionally biased region" description="Acidic residues" evidence="5">
    <location>
        <begin position="1"/>
        <end position="10"/>
    </location>
</feature>
<keyword evidence="9" id="KW-1185">Reference proteome</keyword>
<evidence type="ECO:0000259" key="7">
    <source>
        <dbReference type="PROSITE" id="PS50853"/>
    </source>
</evidence>
<dbReference type="InterPro" id="IPR017907">
    <property type="entry name" value="Znf_RING_CS"/>
</dbReference>
<dbReference type="InterPro" id="IPR052090">
    <property type="entry name" value="Cytolytic_pore-forming_toxin"/>
</dbReference>
<dbReference type="GO" id="GO:0008270">
    <property type="term" value="F:zinc ion binding"/>
    <property type="evidence" value="ECO:0007669"/>
    <property type="project" value="UniProtKB-KW"/>
</dbReference>
<evidence type="ECO:0000259" key="6">
    <source>
        <dbReference type="PROSITE" id="PS50089"/>
    </source>
</evidence>
<reference evidence="9" key="1">
    <citation type="journal article" date="2018" name="PLoS ONE">
        <title>Chinook salmon (Oncorhynchus tshawytscha) genome and transcriptome.</title>
        <authorList>
            <person name="Christensen K.A."/>
            <person name="Leong J.S."/>
            <person name="Sakhrani D."/>
            <person name="Biagi C.A."/>
            <person name="Minkley D.R."/>
            <person name="Withler R.E."/>
            <person name="Rondeau E.B."/>
            <person name="Koop B.F."/>
            <person name="Devlin R.H."/>
        </authorList>
    </citation>
    <scope>NUCLEOTIDE SEQUENCE [LARGE SCALE GENOMIC DNA]</scope>
</reference>
<gene>
    <name evidence="8" type="primary">LOC112262502</name>
</gene>
<reference evidence="8" key="3">
    <citation type="submission" date="2025-09" db="UniProtKB">
        <authorList>
            <consortium name="Ensembl"/>
        </authorList>
    </citation>
    <scope>IDENTIFICATION</scope>
</reference>
<dbReference type="GeneTree" id="ENSGT01150000286950"/>
<feature type="region of interest" description="Disordered" evidence="5">
    <location>
        <begin position="1"/>
        <end position="34"/>
    </location>
</feature>
<dbReference type="Ensembl" id="ENSOTST00005119728.1">
    <property type="protein sequence ID" value="ENSOTSP00005124043.1"/>
    <property type="gene ID" value="ENSOTSG00005010000.2"/>
</dbReference>
<dbReference type="KEGG" id="otw:112262502"/>
<dbReference type="Pfam" id="PF15227">
    <property type="entry name" value="zf-C3HC4_4"/>
    <property type="match status" value="1"/>
</dbReference>
<dbReference type="PANTHER" id="PTHR31594:SF16">
    <property type="entry name" value="SI:CH211-281L24.3"/>
    <property type="match status" value="1"/>
</dbReference>
<dbReference type="Proteomes" id="UP000694402">
    <property type="component" value="Unassembled WGS sequence"/>
</dbReference>
<dbReference type="InterPro" id="IPR040581">
    <property type="entry name" value="Thioredoxin_11"/>
</dbReference>
<dbReference type="Pfam" id="PF18078">
    <property type="entry name" value="Thioredoxin_11"/>
    <property type="match status" value="1"/>
</dbReference>
<evidence type="ECO:0000256" key="5">
    <source>
        <dbReference type="SAM" id="MobiDB-lite"/>
    </source>
</evidence>
<evidence type="ECO:0000313" key="9">
    <source>
        <dbReference type="Proteomes" id="UP000694402"/>
    </source>
</evidence>
<dbReference type="Pfam" id="PF00041">
    <property type="entry name" value="fn3"/>
    <property type="match status" value="1"/>
</dbReference>
<evidence type="ECO:0000256" key="2">
    <source>
        <dbReference type="ARBA" id="ARBA00022771"/>
    </source>
</evidence>
<accession>A0AAZ3Q6D5</accession>
<feature type="domain" description="RING-type" evidence="6">
    <location>
        <begin position="212"/>
        <end position="255"/>
    </location>
</feature>
<dbReference type="GeneID" id="112262502"/>
<dbReference type="InterPro" id="IPR001841">
    <property type="entry name" value="Znf_RING"/>
</dbReference>
<reference evidence="8" key="2">
    <citation type="submission" date="2025-08" db="UniProtKB">
        <authorList>
            <consortium name="Ensembl"/>
        </authorList>
    </citation>
    <scope>IDENTIFICATION</scope>
</reference>
<keyword evidence="3" id="KW-0862">Zinc</keyword>
<sequence length="1873" mass="210226">MSSSQEDEGGVESSPQSVQSAASPARSYLSMKSDQSMGQPINFRYRALDGGFSPQSVQSAASPARSYLSMKSDQSMGQPINFRDFALFVDHRRAKQRKMSASTSCLSMKSENITDHPCTFNGRPYHCPQSVQSAASPAPSYLSMKSDQSMGQPINFRDFALFEEHRQFNRSPSPCWSMKSDQSMNIKFGRDASILDVSALTASLLAEDHFRCSVCTEVLNEPVSIPCGHSFCRQCIETYWNKPAKKQVYDCPGCQQRFRTCPHLSRNSALDKVIRKLRQTGFKVPALPPHRYAGPGDVACDLCTEKQLKAVKFCLTCAASYCESHVRQHYTVVALQRHTLVEVTGNLDQKLSVEEQQIAVKLEDKLAQMNTVFAEEKTQINKLTQNVNNPTTELTCYAKRSSKDWATDCFVLAALGRPLDLGMMYDCCNDCLCSDVGLWDESTIANMRQSLPRPHTEVTCIEGDSLQDRFRALDVSISLRASVLSGLVEVGGAAEYLNHPVQSKNKDRVTLQYRTTTRLDMLSHRVFEETVQRESKATHVVMAVLYGAQAFFIFDKRVSGEKRAGGGEADMHSVIKKMTPSFSADHMLSSLSDNEKINRLLYQCTLHSDVDHINGSMTYGQAVQALETLPKHLGQQGEKAVPLYAWLYPLRNLDTSIQITQGFLSEAEDVVEHLRQVTMRCQDTMTLLQLNDDVMKWFPSVKEIFAEFSELLQTYQSEFKRGLAMAVKTVRESEEMDEKSLRDILQNHDQSPFCSQHTHQWLNNKEEEIKALLICKEKNIPIVKKVQEKANNIPMGREVQEKANNIPMGREVQEKANNIPMGREVQQKANNIPMGREVQQKANNIPMGREVQQKANNIPTWEKFQDKANNIPTWKKVQEKANNIPTWREVQTPNRTLCFTLTSLRGEDPYLSTMKQYIHSALETTTNQSGITRQQQTQHAFKPPDLTKKIQSDLHLFTTSNEDRRDGEKFNFIVAVIPDVTFPGSRIGLYQNGRLIGRNFKLGSKPNPAEVTDIKQNSFSLKFPQSKVMSPVKYRIEYTAESDIQWTVGYLPSGPGSVGPDQCNTCKLPGLKPDTKYQVRYSAVDSSSMSDFSTVTMVKTNPRSTPGQPCVKLLDGEDVRVTWQMAEEEDGGPVLRYTVEFKEAGLEGWSRVSTTGPERTCTLSQTSSTCYRVRVSAVNGEGDTSKPSTETDIPVNAWSIDLSQRKASLLLEVLKLQPEKKPVELKGWSDDKSEVRSFLQCLPYISQLRFVNNNNNAGVIQFVLNLSVAAADHDARTGWNWSKFLSLVWSYSSFPFNEDVHPSDQCHFLLDLYSCATASGIKKGRSLIPLLRPVYQSAPAVWYVNLARRKASVFLEVLKLQPVKRPMQVKCWSDKESEVRSFLQCLPYVSQLSFNDNSLVYFLRKNREQAEQFAALFQAHGFTLSLGGELPRQTCTSVGRILALCTSGVKLGLTPSKISLRGASILFRHPLMLHNLILNEIMTVKLTRLLATGRVSAPMGVEEISLVIENSQLSEDVLSRVLSSVASLLRVWTVQRLDLTKCTIHGHSLILLLGHRGPLKLKLCPDTLQQLAVVVHEARDKDLTHSFLKKVGGDLTSCRLDWEVLLSLLQYSNQHITVNLRENRISERNITDLRPFLGRIILKSVERNLLLLFLHCYSASKIQPGATALLGALQHRLDFSSSVDLSTKDQGKALCLSSADCKVIARVLKHSRYVTELILSDCEISDRALRKLLLKIPRRVNLSPSKAILVQLVQTCNKNNAVHHAGSLIRALGGEMDLSETMLDQKACSSLALVLEHSKGLSELDLSRCQLTDHHLQPLLAHLHKVQVLDLSHNAISNCLSKKILKAVSTSKGHTVWLTNNRMKAKPCSCRHR</sequence>
<evidence type="ECO:0000313" key="8">
    <source>
        <dbReference type="Ensembl" id="ENSOTSP00005124043.1"/>
    </source>
</evidence>
<name>A0AAZ3Q6D5_ONCTS</name>
<dbReference type="Pfam" id="PF21109">
    <property type="entry name" value="Stonustoxin_helical"/>
    <property type="match status" value="1"/>
</dbReference>
<evidence type="ECO:0000256" key="4">
    <source>
        <dbReference type="PROSITE-ProRule" id="PRU00175"/>
    </source>
</evidence>
<dbReference type="PROSITE" id="PS00518">
    <property type="entry name" value="ZF_RING_1"/>
    <property type="match status" value="1"/>
</dbReference>
<dbReference type="CDD" id="cd19802">
    <property type="entry name" value="Bbox1_TRIM8-like"/>
    <property type="match status" value="1"/>
</dbReference>
<feature type="domain" description="Fibronectin type-III" evidence="7">
    <location>
        <begin position="1105"/>
        <end position="1200"/>
    </location>
</feature>
<evidence type="ECO:0000256" key="3">
    <source>
        <dbReference type="ARBA" id="ARBA00022833"/>
    </source>
</evidence>
<dbReference type="InterPro" id="IPR003961">
    <property type="entry name" value="FN3_dom"/>
</dbReference>
<dbReference type="PANTHER" id="PTHR31594">
    <property type="entry name" value="AIG1-TYPE G DOMAIN-CONTAINING PROTEIN"/>
    <property type="match status" value="1"/>
</dbReference>
<dbReference type="PROSITE" id="PS50089">
    <property type="entry name" value="ZF_RING_2"/>
    <property type="match status" value="1"/>
</dbReference>
<proteinExistence type="predicted"/>
<dbReference type="RefSeq" id="XP_042187176.1">
    <property type="nucleotide sequence ID" value="XM_042331242.1"/>
</dbReference>
<protein>
    <submittedName>
        <fullName evidence="8">Uncharacterized protein</fullName>
    </submittedName>
</protein>
<evidence type="ECO:0000256" key="1">
    <source>
        <dbReference type="ARBA" id="ARBA00022723"/>
    </source>
</evidence>
<dbReference type="CDD" id="cd00063">
    <property type="entry name" value="FN3"/>
    <property type="match status" value="2"/>
</dbReference>
<feature type="compositionally biased region" description="Low complexity" evidence="5">
    <location>
        <begin position="13"/>
        <end position="27"/>
    </location>
</feature>
<dbReference type="SMART" id="SM00184">
    <property type="entry name" value="RING"/>
    <property type="match status" value="1"/>
</dbReference>